<dbReference type="Pfam" id="PF24035">
    <property type="entry name" value="DUF7344"/>
    <property type="match status" value="1"/>
</dbReference>
<dbReference type="InterPro" id="IPR036388">
    <property type="entry name" value="WH-like_DNA-bd_sf"/>
</dbReference>
<feature type="domain" description="DUF7344" evidence="2">
    <location>
        <begin position="36"/>
        <end position="115"/>
    </location>
</feature>
<comment type="caution">
    <text evidence="3">The sequence shown here is derived from an EMBL/GenBank/DDBJ whole genome shotgun (WGS) entry which is preliminary data.</text>
</comment>
<accession>A0ABD5S265</accession>
<dbReference type="Proteomes" id="UP001596328">
    <property type="component" value="Unassembled WGS sequence"/>
</dbReference>
<proteinExistence type="predicted"/>
<dbReference type="EMBL" id="JBHSWU010000662">
    <property type="protein sequence ID" value="MFC6725706.1"/>
    <property type="molecule type" value="Genomic_DNA"/>
</dbReference>
<evidence type="ECO:0000313" key="3">
    <source>
        <dbReference type="EMBL" id="MFC6725706.1"/>
    </source>
</evidence>
<gene>
    <name evidence="3" type="ORF">ACFQE1_15285</name>
</gene>
<dbReference type="Gene3D" id="1.10.10.10">
    <property type="entry name" value="Winged helix-like DNA-binding domain superfamily/Winged helix DNA-binding domain"/>
    <property type="match status" value="1"/>
</dbReference>
<reference evidence="3 4" key="1">
    <citation type="journal article" date="2019" name="Int. J. Syst. Evol. Microbiol.">
        <title>The Global Catalogue of Microorganisms (GCM) 10K type strain sequencing project: providing services to taxonomists for standard genome sequencing and annotation.</title>
        <authorList>
            <consortium name="The Broad Institute Genomics Platform"/>
            <consortium name="The Broad Institute Genome Sequencing Center for Infectious Disease"/>
            <person name="Wu L."/>
            <person name="Ma J."/>
        </authorList>
    </citation>
    <scope>NUCLEOTIDE SEQUENCE [LARGE SCALE GENOMIC DNA]</scope>
    <source>
        <strain evidence="3 4">NBRC 111368</strain>
    </source>
</reference>
<feature type="region of interest" description="Disordered" evidence="1">
    <location>
        <begin position="1"/>
        <end position="32"/>
    </location>
</feature>
<dbReference type="InterPro" id="IPR055768">
    <property type="entry name" value="DUF7344"/>
</dbReference>
<sequence length="148" mass="16119">MGTKTVEDGSTAKVDSTAATGGDSTESVGIEKDDLFHVLQNQRRRRVLNYLRTAEGSVDMRDLAEQVAAWENEKEATAITSEERQRAYIALYQSHLPKLDGMGVVEYDQDRGTVERTALADEFDPYLDVDGEGGADARGGETATTDAT</sequence>
<name>A0ABD5S265_9EURY</name>
<dbReference type="AlphaFoldDB" id="A0ABD5S265"/>
<feature type="compositionally biased region" description="Polar residues" evidence="1">
    <location>
        <begin position="13"/>
        <end position="27"/>
    </location>
</feature>
<evidence type="ECO:0000256" key="1">
    <source>
        <dbReference type="SAM" id="MobiDB-lite"/>
    </source>
</evidence>
<feature type="region of interest" description="Disordered" evidence="1">
    <location>
        <begin position="123"/>
        <end position="148"/>
    </location>
</feature>
<organism evidence="3 4">
    <name type="scientific">Halobium palmae</name>
    <dbReference type="NCBI Taxonomy" id="1776492"/>
    <lineage>
        <taxon>Archaea</taxon>
        <taxon>Methanobacteriati</taxon>
        <taxon>Methanobacteriota</taxon>
        <taxon>Stenosarchaea group</taxon>
        <taxon>Halobacteria</taxon>
        <taxon>Halobacteriales</taxon>
        <taxon>Haloferacaceae</taxon>
        <taxon>Halobium</taxon>
    </lineage>
</organism>
<protein>
    <recommendedName>
        <fullName evidence="2">DUF7344 domain-containing protein</fullName>
    </recommendedName>
</protein>
<feature type="compositionally biased region" description="Acidic residues" evidence="1">
    <location>
        <begin position="123"/>
        <end position="133"/>
    </location>
</feature>
<evidence type="ECO:0000259" key="2">
    <source>
        <dbReference type="Pfam" id="PF24035"/>
    </source>
</evidence>
<evidence type="ECO:0000313" key="4">
    <source>
        <dbReference type="Proteomes" id="UP001596328"/>
    </source>
</evidence>
<keyword evidence="4" id="KW-1185">Reference proteome</keyword>
<feature type="non-terminal residue" evidence="3">
    <location>
        <position position="148"/>
    </location>
</feature>